<comment type="caution">
    <text evidence="2">The sequence shown here is derived from an EMBL/GenBank/DDBJ whole genome shotgun (WGS) entry which is preliminary data.</text>
</comment>
<gene>
    <name evidence="2" type="ORF">AVEN_199217_1</name>
</gene>
<feature type="transmembrane region" description="Helical" evidence="1">
    <location>
        <begin position="57"/>
        <end position="78"/>
    </location>
</feature>
<name>A0A4Y2U109_ARAVE</name>
<proteinExistence type="predicted"/>
<dbReference type="EMBL" id="BGPR01032201">
    <property type="protein sequence ID" value="GBO05644.1"/>
    <property type="molecule type" value="Genomic_DNA"/>
</dbReference>
<evidence type="ECO:0000256" key="1">
    <source>
        <dbReference type="SAM" id="Phobius"/>
    </source>
</evidence>
<organism evidence="2 3">
    <name type="scientific">Araneus ventricosus</name>
    <name type="common">Orbweaver spider</name>
    <name type="synonym">Epeira ventricosa</name>
    <dbReference type="NCBI Taxonomy" id="182803"/>
    <lineage>
        <taxon>Eukaryota</taxon>
        <taxon>Metazoa</taxon>
        <taxon>Ecdysozoa</taxon>
        <taxon>Arthropoda</taxon>
        <taxon>Chelicerata</taxon>
        <taxon>Arachnida</taxon>
        <taxon>Araneae</taxon>
        <taxon>Araneomorphae</taxon>
        <taxon>Entelegynae</taxon>
        <taxon>Araneoidea</taxon>
        <taxon>Araneidae</taxon>
        <taxon>Araneus</taxon>
    </lineage>
</organism>
<dbReference type="Proteomes" id="UP000499080">
    <property type="component" value="Unassembled WGS sequence"/>
</dbReference>
<keyword evidence="1" id="KW-1133">Transmembrane helix</keyword>
<protein>
    <submittedName>
        <fullName evidence="2">Uncharacterized protein</fullName>
    </submittedName>
</protein>
<keyword evidence="1" id="KW-0472">Membrane</keyword>
<evidence type="ECO:0000313" key="3">
    <source>
        <dbReference type="Proteomes" id="UP000499080"/>
    </source>
</evidence>
<evidence type="ECO:0000313" key="2">
    <source>
        <dbReference type="EMBL" id="GBO05644.1"/>
    </source>
</evidence>
<keyword evidence="1" id="KW-0812">Transmembrane</keyword>
<dbReference type="AlphaFoldDB" id="A0A4Y2U109"/>
<keyword evidence="3" id="KW-1185">Reference proteome</keyword>
<sequence length="233" mass="26439">MSCYQISKQELASPGSTKMVGGVLPLSSDSTYLLREESGRGQLTNWFNLPFVDTLNALMLLVVANLGFMVLGPGLAMLRQTYDQVWPCCAKHMARFGHAAPNIWPGLVYIYPISIGQAIKRQNSGEAISGVEYIDISWILLTDLLWCWKSIQRPCFSAFSPGNRKRIVIRAFSKCWSLFYRSLDFYVIVWRSLANPGPCAIKRTHSLIPLSLEYPRAFLEDRSTFVFRLEEDL</sequence>
<accession>A0A4Y2U109</accession>
<reference evidence="2 3" key="1">
    <citation type="journal article" date="2019" name="Sci. Rep.">
        <title>Orb-weaving spider Araneus ventricosus genome elucidates the spidroin gene catalogue.</title>
        <authorList>
            <person name="Kono N."/>
            <person name="Nakamura H."/>
            <person name="Ohtoshi R."/>
            <person name="Moran D.A.P."/>
            <person name="Shinohara A."/>
            <person name="Yoshida Y."/>
            <person name="Fujiwara M."/>
            <person name="Mori M."/>
            <person name="Tomita M."/>
            <person name="Arakawa K."/>
        </authorList>
    </citation>
    <scope>NUCLEOTIDE SEQUENCE [LARGE SCALE GENOMIC DNA]</scope>
</reference>